<accession>W4S0B4</accession>
<evidence type="ECO:0000313" key="3">
    <source>
        <dbReference type="EMBL" id="GAE49822.1"/>
    </source>
</evidence>
<protein>
    <submittedName>
        <fullName evidence="3">Spore Coat protein U domain family</fullName>
    </submittedName>
</protein>
<proteinExistence type="predicted"/>
<keyword evidence="1" id="KW-0472">Membrane</keyword>
<keyword evidence="2" id="KW-0732">Signal</keyword>
<dbReference type="EMBL" id="BAVB01000228">
    <property type="protein sequence ID" value="GAE49822.1"/>
    <property type="molecule type" value="Genomic_DNA"/>
</dbReference>
<sequence>MSLPALCRLVFALAIATLWLAPGQDARADTTCSVTLGTPLAFGNVAANGTTDAVATLNVFCATAALSVLGYAR</sequence>
<dbReference type="Proteomes" id="UP000019143">
    <property type="component" value="Unassembled WGS sequence"/>
</dbReference>
<evidence type="ECO:0000313" key="4">
    <source>
        <dbReference type="Proteomes" id="UP000019143"/>
    </source>
</evidence>
<evidence type="ECO:0000256" key="2">
    <source>
        <dbReference type="SAM" id="SignalP"/>
    </source>
</evidence>
<keyword evidence="1" id="KW-0812">Transmembrane</keyword>
<evidence type="ECO:0000256" key="1">
    <source>
        <dbReference type="SAM" id="Phobius"/>
    </source>
</evidence>
<feature type="transmembrane region" description="Helical" evidence="1">
    <location>
        <begin position="52"/>
        <end position="72"/>
    </location>
</feature>
<dbReference type="AlphaFoldDB" id="W4S0B4"/>
<gene>
    <name evidence="3" type="ORF">XPU_1354</name>
</gene>
<comment type="caution">
    <text evidence="3">The sequence shown here is derived from an EMBL/GenBank/DDBJ whole genome shotgun (WGS) entry which is preliminary data.</text>
</comment>
<keyword evidence="3" id="KW-0167">Capsid protein</keyword>
<organism evidence="3 4">
    <name type="scientific">Xanthomonas arboricola pv. pruni str. MAFF 311562</name>
    <dbReference type="NCBI Taxonomy" id="1414836"/>
    <lineage>
        <taxon>Bacteria</taxon>
        <taxon>Pseudomonadati</taxon>
        <taxon>Pseudomonadota</taxon>
        <taxon>Gammaproteobacteria</taxon>
        <taxon>Lysobacterales</taxon>
        <taxon>Lysobacteraceae</taxon>
        <taxon>Xanthomonas</taxon>
    </lineage>
</organism>
<feature type="chain" id="PRO_5004847975" evidence="2">
    <location>
        <begin position="29"/>
        <end position="73"/>
    </location>
</feature>
<name>W4S0B4_9XANT</name>
<feature type="signal peptide" evidence="2">
    <location>
        <begin position="1"/>
        <end position="28"/>
    </location>
</feature>
<reference evidence="3 4" key="1">
    <citation type="submission" date="2014-01" db="EMBL/GenBank/DDBJ databases">
        <title>Genome sequence and analysis of Xanthomonas arboricola pv. pruni.</title>
        <authorList>
            <person name="Fujikawa T."/>
            <person name="Nakazono-Nagaoka E."/>
        </authorList>
    </citation>
    <scope>NUCLEOTIDE SEQUENCE [LARGE SCALE GENOMIC DNA]</scope>
    <source>
        <strain evidence="4">MAFF 311562</strain>
    </source>
</reference>
<keyword evidence="1" id="KW-1133">Transmembrane helix</keyword>
<keyword evidence="3" id="KW-0946">Virion</keyword>